<dbReference type="SMART" id="SM00914">
    <property type="entry name" value="IDEAL"/>
    <property type="match status" value="1"/>
</dbReference>
<evidence type="ECO:0000313" key="2">
    <source>
        <dbReference type="Proteomes" id="UP000665944"/>
    </source>
</evidence>
<keyword evidence="2" id="KW-1185">Reference proteome</keyword>
<dbReference type="InterPro" id="IPR038091">
    <property type="entry name" value="UPF0302_N_sf"/>
</dbReference>
<organism evidence="1 2">
    <name type="scientific">Staphylococcus hominis</name>
    <dbReference type="NCBI Taxonomy" id="1290"/>
    <lineage>
        <taxon>Bacteria</taxon>
        <taxon>Bacillati</taxon>
        <taxon>Bacillota</taxon>
        <taxon>Bacilli</taxon>
        <taxon>Bacillales</taxon>
        <taxon>Staphylococcaceae</taxon>
        <taxon>Staphylococcus</taxon>
    </lineage>
</organism>
<dbReference type="PIRSF" id="PIRSF007165">
    <property type="entry name" value="UCP007165"/>
    <property type="match status" value="1"/>
</dbReference>
<evidence type="ECO:0000313" key="1">
    <source>
        <dbReference type="EMBL" id="MCM5671402.1"/>
    </source>
</evidence>
<proteinExistence type="predicted"/>
<comment type="caution">
    <text evidence="1">The sequence shown here is derived from an EMBL/GenBank/DDBJ whole genome shotgun (WGS) entry which is preliminary data.</text>
</comment>
<sequence length="179" mass="21470">MNDTLVKMKQSYIEYALFHYHFKSRISVWLLNYLKASPLKLNCSHFVNKKIKSHITLEIGLKHSNFSAIKLTKDDQTLINTNEIFNYIASKDICIDIFIHFEYNDEQDWRLNELIIQQLIYSDQYLAYLNNIYHLNLDLNKKYSLIEQLEHHIDVSLQMKDQQRFYQLSQILSVLTHHS</sequence>
<accession>A0A4Q9WVB2</accession>
<name>A0A4Q9WVB2_STAHO</name>
<dbReference type="Pfam" id="PF08858">
    <property type="entry name" value="IDEAL"/>
    <property type="match status" value="1"/>
</dbReference>
<dbReference type="RefSeq" id="WP_017176298.1">
    <property type="nucleotide sequence ID" value="NZ_CABMJU010000010.1"/>
</dbReference>
<dbReference type="EMBL" id="JAGHKT020000001">
    <property type="protein sequence ID" value="MCM5671402.1"/>
    <property type="molecule type" value="Genomic_DNA"/>
</dbReference>
<dbReference type="Gene3D" id="3.40.1530.30">
    <property type="entry name" value="Uncharacterised family UPF0302, N-terminal domain"/>
    <property type="match status" value="1"/>
</dbReference>
<dbReference type="InterPro" id="IPR014957">
    <property type="entry name" value="IDEAL_dom"/>
</dbReference>
<dbReference type="InterPro" id="IPR014963">
    <property type="entry name" value="UPF0302_N"/>
</dbReference>
<dbReference type="InterPro" id="IPR011188">
    <property type="entry name" value="UPF0302"/>
</dbReference>
<dbReference type="AlphaFoldDB" id="A0A4Q9WVB2"/>
<dbReference type="Pfam" id="PF08864">
    <property type="entry name" value="UPF0302"/>
    <property type="match status" value="1"/>
</dbReference>
<protein>
    <submittedName>
        <fullName evidence="1">YpiB family protein</fullName>
    </submittedName>
</protein>
<gene>
    <name evidence="1" type="ORF">J7T32_001295</name>
</gene>
<reference evidence="1 2" key="1">
    <citation type="submission" date="2022-06" db="EMBL/GenBank/DDBJ databases">
        <title>Staphylococcus hominis ShoR14 genome sequence.</title>
        <authorList>
            <person name="Yeo C.C."/>
            <person name="Chew C.H."/>
            <person name="Che Hamzah A.M."/>
            <person name="Al-Trad E.I."/>
        </authorList>
    </citation>
    <scope>NUCLEOTIDE SEQUENCE [LARGE SCALE GENOMIC DNA]</scope>
    <source>
        <strain evidence="1 2">ShoR14</strain>
    </source>
</reference>
<dbReference type="Proteomes" id="UP000665944">
    <property type="component" value="Unassembled WGS sequence"/>
</dbReference>